<keyword evidence="3" id="KW-0479">Metal-binding</keyword>
<evidence type="ECO:0000313" key="7">
    <source>
        <dbReference type="EMBL" id="GGJ82506.1"/>
    </source>
</evidence>
<feature type="chain" id="PRO_5037088073" evidence="6">
    <location>
        <begin position="35"/>
        <end position="312"/>
    </location>
</feature>
<dbReference type="SUPFAM" id="SSF53807">
    <property type="entry name" value="Helical backbone' metal receptor"/>
    <property type="match status" value="1"/>
</dbReference>
<reference evidence="7" key="1">
    <citation type="journal article" date="2014" name="Int. J. Syst. Evol. Microbiol.">
        <title>Complete genome sequence of Corynebacterium casei LMG S-19264T (=DSM 44701T), isolated from a smear-ripened cheese.</title>
        <authorList>
            <consortium name="US DOE Joint Genome Institute (JGI-PGF)"/>
            <person name="Walter F."/>
            <person name="Albersmeier A."/>
            <person name="Kalinowski J."/>
            <person name="Ruckert C."/>
        </authorList>
    </citation>
    <scope>NUCLEOTIDE SEQUENCE</scope>
    <source>
        <strain evidence="7">JCM 14371</strain>
    </source>
</reference>
<keyword evidence="2 5" id="KW-0813">Transport</keyword>
<sequence>MPTPRQTLPSTPARPGLRTLTALALLGLSATATAAQVPVAASTSIIADFVRAVGGTRVSLVTLVPANADTHTYQPTTGDVKRLSLSRTLFINGANLEPWLPKLIGSAPGVRVVTLSRSVKLRQASELAAEGLQAEGSFDPHTWWNPQNVSAYVKTITAELTRLDPAGRATYASNAAAYQKQLTALDTYARTQFGTLPAASRTLVTNHDALGYLAQRYGFTVVGQVIGGLSTEREPSAQDLVRLVKAVRASHTRAIFTENTVNARLAQALSSETGVKIAPPLYTDALGAPGSDGATYLQAFRHNVQVIVSALK</sequence>
<comment type="caution">
    <text evidence="7">The sequence shown here is derived from an EMBL/GenBank/DDBJ whole genome shotgun (WGS) entry which is preliminary data.</text>
</comment>
<keyword evidence="4 6" id="KW-0732">Signal</keyword>
<protein>
    <submittedName>
        <fullName evidence="7">Adhesin B</fullName>
    </submittedName>
</protein>
<evidence type="ECO:0000256" key="5">
    <source>
        <dbReference type="RuleBase" id="RU003512"/>
    </source>
</evidence>
<dbReference type="PRINTS" id="PR00690">
    <property type="entry name" value="ADHESNFAMILY"/>
</dbReference>
<dbReference type="RefSeq" id="WP_188963911.1">
    <property type="nucleotide sequence ID" value="NZ_BMOE01000010.1"/>
</dbReference>
<dbReference type="GO" id="GO:0007155">
    <property type="term" value="P:cell adhesion"/>
    <property type="evidence" value="ECO:0007669"/>
    <property type="project" value="InterPro"/>
</dbReference>
<gene>
    <name evidence="7" type="primary">fimA</name>
    <name evidence="7" type="ORF">GCM10008939_28000</name>
</gene>
<comment type="similarity">
    <text evidence="5">Belongs to the bacterial solute-binding protein 9 family.</text>
</comment>
<dbReference type="GO" id="GO:0046872">
    <property type="term" value="F:metal ion binding"/>
    <property type="evidence" value="ECO:0007669"/>
    <property type="project" value="UniProtKB-KW"/>
</dbReference>
<evidence type="ECO:0000256" key="4">
    <source>
        <dbReference type="ARBA" id="ARBA00022729"/>
    </source>
</evidence>
<evidence type="ECO:0000313" key="8">
    <source>
        <dbReference type="Proteomes" id="UP000635726"/>
    </source>
</evidence>
<reference evidence="7" key="2">
    <citation type="submission" date="2020-09" db="EMBL/GenBank/DDBJ databases">
        <authorList>
            <person name="Sun Q."/>
            <person name="Ohkuma M."/>
        </authorList>
    </citation>
    <scope>NUCLEOTIDE SEQUENCE</scope>
    <source>
        <strain evidence="7">JCM 14371</strain>
    </source>
</reference>
<name>A0A917PKJ7_9DEIO</name>
<evidence type="ECO:0000256" key="3">
    <source>
        <dbReference type="ARBA" id="ARBA00022723"/>
    </source>
</evidence>
<dbReference type="InterPro" id="IPR006129">
    <property type="entry name" value="AdhesinB"/>
</dbReference>
<dbReference type="PRINTS" id="PR00691">
    <property type="entry name" value="ADHESINB"/>
</dbReference>
<accession>A0A917PKJ7</accession>
<dbReference type="InterPro" id="IPR006127">
    <property type="entry name" value="ZnuA-like"/>
</dbReference>
<dbReference type="Gene3D" id="3.40.50.1980">
    <property type="entry name" value="Nitrogenase molybdenum iron protein domain"/>
    <property type="match status" value="2"/>
</dbReference>
<evidence type="ECO:0000256" key="1">
    <source>
        <dbReference type="ARBA" id="ARBA00004196"/>
    </source>
</evidence>
<feature type="signal peptide" evidence="6">
    <location>
        <begin position="1"/>
        <end position="34"/>
    </location>
</feature>
<dbReference type="EMBL" id="BMOE01000010">
    <property type="protein sequence ID" value="GGJ82506.1"/>
    <property type="molecule type" value="Genomic_DNA"/>
</dbReference>
<dbReference type="GO" id="GO:0030001">
    <property type="term" value="P:metal ion transport"/>
    <property type="evidence" value="ECO:0007669"/>
    <property type="project" value="InterPro"/>
</dbReference>
<evidence type="ECO:0000256" key="2">
    <source>
        <dbReference type="ARBA" id="ARBA00022448"/>
    </source>
</evidence>
<organism evidence="7 8">
    <name type="scientific">Deinococcus aquiradiocola</name>
    <dbReference type="NCBI Taxonomy" id="393059"/>
    <lineage>
        <taxon>Bacteria</taxon>
        <taxon>Thermotogati</taxon>
        <taxon>Deinococcota</taxon>
        <taxon>Deinococci</taxon>
        <taxon>Deinococcales</taxon>
        <taxon>Deinococcaceae</taxon>
        <taxon>Deinococcus</taxon>
    </lineage>
</organism>
<dbReference type="AlphaFoldDB" id="A0A917PKJ7"/>
<dbReference type="InterPro" id="IPR050492">
    <property type="entry name" value="Bact_metal-bind_prot9"/>
</dbReference>
<dbReference type="PANTHER" id="PTHR42953:SF1">
    <property type="entry name" value="METAL-BINDING PROTEIN HI_0362-RELATED"/>
    <property type="match status" value="1"/>
</dbReference>
<dbReference type="GO" id="GO:0030313">
    <property type="term" value="C:cell envelope"/>
    <property type="evidence" value="ECO:0007669"/>
    <property type="project" value="UniProtKB-SubCell"/>
</dbReference>
<dbReference type="Pfam" id="PF01297">
    <property type="entry name" value="ZnuA"/>
    <property type="match status" value="1"/>
</dbReference>
<dbReference type="Proteomes" id="UP000635726">
    <property type="component" value="Unassembled WGS sequence"/>
</dbReference>
<dbReference type="PANTHER" id="PTHR42953">
    <property type="entry name" value="HIGH-AFFINITY ZINC UPTAKE SYSTEM PROTEIN ZNUA-RELATED"/>
    <property type="match status" value="1"/>
</dbReference>
<dbReference type="InterPro" id="IPR006128">
    <property type="entry name" value="Lipoprotein_PsaA-like"/>
</dbReference>
<proteinExistence type="inferred from homology"/>
<evidence type="ECO:0000256" key="6">
    <source>
        <dbReference type="SAM" id="SignalP"/>
    </source>
</evidence>
<keyword evidence="8" id="KW-1185">Reference proteome</keyword>
<comment type="subcellular location">
    <subcellularLocation>
        <location evidence="1">Cell envelope</location>
    </subcellularLocation>
</comment>